<keyword evidence="3 8" id="KW-0813">Transport</keyword>
<keyword evidence="8" id="KW-0406">Ion transport</keyword>
<organism evidence="10 11">
    <name type="scientific">Zunongwangia mangrovi</name>
    <dbReference type="NCBI Taxonomy" id="1334022"/>
    <lineage>
        <taxon>Bacteria</taxon>
        <taxon>Pseudomonadati</taxon>
        <taxon>Bacteroidota</taxon>
        <taxon>Flavobacteriia</taxon>
        <taxon>Flavobacteriales</taxon>
        <taxon>Flavobacteriaceae</taxon>
        <taxon>Zunongwangia</taxon>
    </lineage>
</organism>
<dbReference type="OrthoDB" id="9799958at2"/>
<feature type="transmembrane region" description="Helical" evidence="9">
    <location>
        <begin position="67"/>
        <end position="84"/>
    </location>
</feature>
<keyword evidence="8" id="KW-0050">Antiport</keyword>
<evidence type="ECO:0000256" key="9">
    <source>
        <dbReference type="SAM" id="Phobius"/>
    </source>
</evidence>
<dbReference type="PIRSF" id="PIRSF028784">
    <property type="entry name" value="MrpF"/>
    <property type="match status" value="1"/>
</dbReference>
<name>A0A1I1E6Q1_9FLAO</name>
<dbReference type="Pfam" id="PF04066">
    <property type="entry name" value="MrpF_PhaF"/>
    <property type="match status" value="1"/>
</dbReference>
<dbReference type="STRING" id="1334022.SAMN04487907_101793"/>
<evidence type="ECO:0000256" key="7">
    <source>
        <dbReference type="ARBA" id="ARBA00023136"/>
    </source>
</evidence>
<evidence type="ECO:0000313" key="11">
    <source>
        <dbReference type="Proteomes" id="UP000199438"/>
    </source>
</evidence>
<dbReference type="AlphaFoldDB" id="A0A1I1E6Q1"/>
<evidence type="ECO:0000256" key="1">
    <source>
        <dbReference type="ARBA" id="ARBA00004651"/>
    </source>
</evidence>
<evidence type="ECO:0000256" key="6">
    <source>
        <dbReference type="ARBA" id="ARBA00022989"/>
    </source>
</evidence>
<evidence type="ECO:0000313" key="10">
    <source>
        <dbReference type="EMBL" id="SFB82332.1"/>
    </source>
</evidence>
<dbReference type="GO" id="GO:0015385">
    <property type="term" value="F:sodium:proton antiporter activity"/>
    <property type="evidence" value="ECO:0007669"/>
    <property type="project" value="TreeGrafter"/>
</dbReference>
<dbReference type="InterPro" id="IPR007208">
    <property type="entry name" value="MrpF/PhaF-like"/>
</dbReference>
<dbReference type="EMBL" id="FOKV01000001">
    <property type="protein sequence ID" value="SFB82332.1"/>
    <property type="molecule type" value="Genomic_DNA"/>
</dbReference>
<keyword evidence="11" id="KW-1185">Reference proteome</keyword>
<feature type="transmembrane region" description="Helical" evidence="9">
    <location>
        <begin position="6"/>
        <end position="24"/>
    </location>
</feature>
<dbReference type="RefSeq" id="WP_092540059.1">
    <property type="nucleotide sequence ID" value="NZ_FOKV01000001.1"/>
</dbReference>
<dbReference type="PANTHER" id="PTHR34702:SF1">
    <property type="entry name" value="NA(+)_H(+) ANTIPORTER SUBUNIT F"/>
    <property type="match status" value="1"/>
</dbReference>
<sequence>MTLVEYCRIVILPVLAFSVILILIRFFKGPSIADRIVALDLLITTGIGIIGVYTITSGSSTLLDTGMILALIAFLSTVALSYYLERRSKKK</sequence>
<dbReference type="NCBIfam" id="NF009243">
    <property type="entry name" value="PRK12599.1-2"/>
    <property type="match status" value="1"/>
</dbReference>
<proteinExistence type="inferred from homology"/>
<dbReference type="Proteomes" id="UP000199438">
    <property type="component" value="Unassembled WGS sequence"/>
</dbReference>
<keyword evidence="5 9" id="KW-0812">Transmembrane</keyword>
<keyword evidence="4 8" id="KW-1003">Cell membrane</keyword>
<evidence type="ECO:0000256" key="4">
    <source>
        <dbReference type="ARBA" id="ARBA00022475"/>
    </source>
</evidence>
<dbReference type="PANTHER" id="PTHR34702">
    <property type="entry name" value="NA(+)/H(+) ANTIPORTER SUBUNIT F1"/>
    <property type="match status" value="1"/>
</dbReference>
<accession>A0A1I1E6Q1</accession>
<comment type="subcellular location">
    <subcellularLocation>
        <location evidence="1 8">Cell membrane</location>
        <topology evidence="1 8">Multi-pass membrane protein</topology>
    </subcellularLocation>
</comment>
<dbReference type="GO" id="GO:0005886">
    <property type="term" value="C:plasma membrane"/>
    <property type="evidence" value="ECO:0007669"/>
    <property type="project" value="UniProtKB-SubCell"/>
</dbReference>
<evidence type="ECO:0000256" key="2">
    <source>
        <dbReference type="ARBA" id="ARBA00009212"/>
    </source>
</evidence>
<reference evidence="11" key="1">
    <citation type="submission" date="2016-10" db="EMBL/GenBank/DDBJ databases">
        <authorList>
            <person name="Varghese N."/>
            <person name="Submissions S."/>
        </authorList>
    </citation>
    <scope>NUCLEOTIDE SEQUENCE [LARGE SCALE GENOMIC DNA]</scope>
    <source>
        <strain evidence="11">DSM 24499</strain>
    </source>
</reference>
<feature type="transmembrane region" description="Helical" evidence="9">
    <location>
        <begin position="36"/>
        <end position="55"/>
    </location>
</feature>
<evidence type="ECO:0000256" key="5">
    <source>
        <dbReference type="ARBA" id="ARBA00022692"/>
    </source>
</evidence>
<gene>
    <name evidence="10" type="ORF">SAMN04487907_101793</name>
</gene>
<keyword evidence="7 8" id="KW-0472">Membrane</keyword>
<protein>
    <submittedName>
        <fullName evidence="10">Multisubunit sodium/proton antiporter, MrpF subunit</fullName>
    </submittedName>
</protein>
<comment type="similarity">
    <text evidence="2 8">Belongs to the CPA3 antiporters (TC 2.A.63) subunit F family.</text>
</comment>
<keyword evidence="6 9" id="KW-1133">Transmembrane helix</keyword>
<evidence type="ECO:0000256" key="3">
    <source>
        <dbReference type="ARBA" id="ARBA00022448"/>
    </source>
</evidence>
<evidence type="ECO:0000256" key="8">
    <source>
        <dbReference type="PIRNR" id="PIRNR028784"/>
    </source>
</evidence>